<dbReference type="Proteomes" id="UP000228380">
    <property type="component" value="Chromosome 6"/>
</dbReference>
<dbReference type="AlphaFoldDB" id="A0A8B9AH16"/>
<dbReference type="GeneID" id="120111035"/>
<evidence type="ECO:0000313" key="2">
    <source>
        <dbReference type="RefSeq" id="XP_038983278.1"/>
    </source>
</evidence>
<name>A0A8B9AH16_PHODC</name>
<organism evidence="1 2">
    <name type="scientific">Phoenix dactylifera</name>
    <name type="common">Date palm</name>
    <dbReference type="NCBI Taxonomy" id="42345"/>
    <lineage>
        <taxon>Eukaryota</taxon>
        <taxon>Viridiplantae</taxon>
        <taxon>Streptophyta</taxon>
        <taxon>Embryophyta</taxon>
        <taxon>Tracheophyta</taxon>
        <taxon>Spermatophyta</taxon>
        <taxon>Magnoliopsida</taxon>
        <taxon>Liliopsida</taxon>
        <taxon>Arecaceae</taxon>
        <taxon>Coryphoideae</taxon>
        <taxon>Phoeniceae</taxon>
        <taxon>Phoenix</taxon>
    </lineage>
</organism>
<reference evidence="1" key="1">
    <citation type="journal article" date="2019" name="Nat. Commun.">
        <title>Genome-wide association mapping of date palm fruit traits.</title>
        <authorList>
            <person name="Hazzouri K.M."/>
            <person name="Gros-Balthazard M."/>
            <person name="Flowers J.M."/>
            <person name="Copetti D."/>
            <person name="Lemansour A."/>
            <person name="Lebrun M."/>
            <person name="Masmoudi K."/>
            <person name="Ferrand S."/>
            <person name="Dhar M.I."/>
            <person name="Fresquez Z.A."/>
            <person name="Rosas U."/>
            <person name="Zhang J."/>
            <person name="Talag J."/>
            <person name="Lee S."/>
            <person name="Kudrna D."/>
            <person name="Powell R.F."/>
            <person name="Leitch I.J."/>
            <person name="Krueger R.R."/>
            <person name="Wing R.A."/>
            <person name="Amiri K.M.A."/>
            <person name="Purugganan M.D."/>
        </authorList>
    </citation>
    <scope>NUCLEOTIDE SEQUENCE [LARGE SCALE GENOMIC DNA]</scope>
    <source>
        <strain evidence="1">cv. Khalas</strain>
    </source>
</reference>
<evidence type="ECO:0000313" key="1">
    <source>
        <dbReference type="Proteomes" id="UP000228380"/>
    </source>
</evidence>
<accession>A0A8B9AH16</accession>
<gene>
    <name evidence="2" type="primary">LOC120111035</name>
</gene>
<reference evidence="2" key="2">
    <citation type="submission" date="2025-08" db="UniProtKB">
        <authorList>
            <consortium name="RefSeq"/>
        </authorList>
    </citation>
    <scope>IDENTIFICATION</scope>
    <source>
        <tissue evidence="2">Young leaves</tissue>
    </source>
</reference>
<protein>
    <submittedName>
        <fullName evidence="2">Exocyst complex component EXO70I-like</fullName>
    </submittedName>
</protein>
<dbReference type="KEGG" id="pda:120111035"/>
<keyword evidence="1" id="KW-1185">Reference proteome</keyword>
<sequence>MAVDDNDEAVIAALRASHSNIVSILRASARMDKGLAAVDARLSLGLDSLDAVTEAVAPLQSQAMATKALHARINRAVPLALSLLRSFALVESLQRRLLRLSSRTSSLPRLLDFVDCVDCLRETIAAVTAGF</sequence>
<dbReference type="OrthoDB" id="10548255at2759"/>
<dbReference type="RefSeq" id="XP_038983278.1">
    <property type="nucleotide sequence ID" value="XM_039127350.1"/>
</dbReference>
<proteinExistence type="predicted"/>